<evidence type="ECO:0000313" key="3">
    <source>
        <dbReference type="Proteomes" id="UP000029575"/>
    </source>
</evidence>
<keyword evidence="1" id="KW-0175">Coiled coil</keyword>
<dbReference type="RefSeq" id="WP_155294446.1">
    <property type="nucleotide sequence ID" value="NZ_KN150854.1"/>
</dbReference>
<protein>
    <submittedName>
        <fullName evidence="2">HCaRG family protein</fullName>
    </submittedName>
</protein>
<organism evidence="2 3">
    <name type="scientific">Burkholderia cepacia</name>
    <name type="common">Pseudomonas cepacia</name>
    <dbReference type="NCBI Taxonomy" id="292"/>
    <lineage>
        <taxon>Bacteria</taxon>
        <taxon>Pseudomonadati</taxon>
        <taxon>Pseudomonadota</taxon>
        <taxon>Betaproteobacteria</taxon>
        <taxon>Burkholderiales</taxon>
        <taxon>Burkholderiaceae</taxon>
        <taxon>Burkholderia</taxon>
        <taxon>Burkholderia cepacia complex</taxon>
    </lineage>
</organism>
<proteinExistence type="predicted"/>
<feature type="coiled-coil region" evidence="1">
    <location>
        <begin position="187"/>
        <end position="214"/>
    </location>
</feature>
<gene>
    <name evidence="2" type="ORF">DM43_3517</name>
</gene>
<name>A0AA88Z1K4_BURCE</name>
<evidence type="ECO:0000256" key="1">
    <source>
        <dbReference type="SAM" id="Coils"/>
    </source>
</evidence>
<reference evidence="2 3" key="1">
    <citation type="submission" date="2014-06" db="EMBL/GenBank/DDBJ databases">
        <authorList>
            <person name="Bishop-Lilly K.A."/>
            <person name="Broomall S.M."/>
            <person name="Chain P.S."/>
            <person name="Chertkov O."/>
            <person name="Coyne S.R."/>
            <person name="Daligault H.E."/>
            <person name="Davenport K.W."/>
            <person name="Erkkila T."/>
            <person name="Frey K.G."/>
            <person name="Gibbons H.S."/>
            <person name="Gu W."/>
            <person name="Jaissle J."/>
            <person name="Johnson S.L."/>
            <person name="Koroleva G.I."/>
            <person name="Ladner J.T."/>
            <person name="Lo C.-C."/>
            <person name="Minogue T.D."/>
            <person name="Munk C."/>
            <person name="Palacios G.F."/>
            <person name="Redden C.L."/>
            <person name="Rosenzweig C.N."/>
            <person name="Scholz M.B."/>
            <person name="Teshima H."/>
            <person name="Xu Y."/>
        </authorList>
    </citation>
    <scope>NUCLEOTIDE SEQUENCE [LARGE SCALE GENOMIC DNA]</scope>
    <source>
        <strain evidence="2 3">DWS 37UF10B-2</strain>
    </source>
</reference>
<sequence length="220" mass="24271">MAELLSEQQLKDFLKSIPSGAKASIREGFQQLRAVRAEVFPPMLEAGKLSLAGAASSVEKLAARIGVAERAADLMMAAVSMTMYASARYEGDLSSGQLSAILRDVELLSDDPNETLLTLFAEILSHREESRREVERNDDARSVLPTLMRFDLNVDVRVSFHNNDVKSFVPVVVGHLNTDSEGQLVWFQITKEQLASIREQIDDALQQIKAVEATLAKLRG</sequence>
<comment type="caution">
    <text evidence="2">The sequence shown here is derived from an EMBL/GenBank/DDBJ whole genome shotgun (WGS) entry which is preliminary data.</text>
</comment>
<dbReference type="EMBL" id="JPGD01000005">
    <property type="protein sequence ID" value="KGB98794.1"/>
    <property type="molecule type" value="Genomic_DNA"/>
</dbReference>
<accession>A0AA88Z1K4</accession>
<evidence type="ECO:0000313" key="2">
    <source>
        <dbReference type="EMBL" id="KGB98794.1"/>
    </source>
</evidence>
<dbReference type="AlphaFoldDB" id="A0AA88Z1K4"/>
<dbReference type="Proteomes" id="UP000029575">
    <property type="component" value="Unassembled WGS sequence"/>
</dbReference>